<dbReference type="EMBL" id="LVZM01017619">
    <property type="protein sequence ID" value="OUC42303.1"/>
    <property type="molecule type" value="Genomic_DNA"/>
</dbReference>
<dbReference type="GO" id="GO:0005737">
    <property type="term" value="C:cytoplasm"/>
    <property type="evidence" value="ECO:0007669"/>
    <property type="project" value="TreeGrafter"/>
</dbReference>
<dbReference type="GO" id="GO:0019433">
    <property type="term" value="P:triglyceride catabolic process"/>
    <property type="evidence" value="ECO:0007669"/>
    <property type="project" value="TreeGrafter"/>
</dbReference>
<evidence type="ECO:0000313" key="2">
    <source>
        <dbReference type="Proteomes" id="UP000243006"/>
    </source>
</evidence>
<protein>
    <submittedName>
        <fullName evidence="1">Uncharacterized protein</fullName>
    </submittedName>
</protein>
<accession>A0A1Y3EAZ6</accession>
<dbReference type="InterPro" id="IPR033562">
    <property type="entry name" value="PLPL"/>
</dbReference>
<dbReference type="AlphaFoldDB" id="A0A1Y3EAZ6"/>
<organism evidence="1 2">
    <name type="scientific">Trichinella nativa</name>
    <dbReference type="NCBI Taxonomy" id="6335"/>
    <lineage>
        <taxon>Eukaryota</taxon>
        <taxon>Metazoa</taxon>
        <taxon>Ecdysozoa</taxon>
        <taxon>Nematoda</taxon>
        <taxon>Enoplea</taxon>
        <taxon>Dorylaimia</taxon>
        <taxon>Trichinellida</taxon>
        <taxon>Trichinellidae</taxon>
        <taxon>Trichinella</taxon>
    </lineage>
</organism>
<sequence length="104" mass="11722">LQQCVDGGLTLNLPTFHDFRTVTVSPFHGEADIAPADKNVVFDWKFSMGKQRINVSYNNIVRGKQALIPPSEKLLREYFDRGIIDTITFLKKVGAFERPEGTPV</sequence>
<evidence type="ECO:0000313" key="1">
    <source>
        <dbReference type="EMBL" id="OUC42303.1"/>
    </source>
</evidence>
<feature type="non-terminal residue" evidence="1">
    <location>
        <position position="1"/>
    </location>
</feature>
<dbReference type="GO" id="GO:0004806">
    <property type="term" value="F:triacylglycerol lipase activity"/>
    <property type="evidence" value="ECO:0007669"/>
    <property type="project" value="TreeGrafter"/>
</dbReference>
<gene>
    <name evidence="1" type="ORF">D917_03068</name>
</gene>
<dbReference type="GO" id="GO:0055088">
    <property type="term" value="P:lipid homeostasis"/>
    <property type="evidence" value="ECO:0007669"/>
    <property type="project" value="TreeGrafter"/>
</dbReference>
<dbReference type="GO" id="GO:0016020">
    <property type="term" value="C:membrane"/>
    <property type="evidence" value="ECO:0007669"/>
    <property type="project" value="TreeGrafter"/>
</dbReference>
<reference evidence="1 2" key="1">
    <citation type="submission" date="2015-04" db="EMBL/GenBank/DDBJ databases">
        <title>Draft genome of the roundworm Trichinella nativa.</title>
        <authorList>
            <person name="Mitreva M."/>
        </authorList>
    </citation>
    <scope>NUCLEOTIDE SEQUENCE [LARGE SCALE GENOMIC DNA]</scope>
    <source>
        <strain evidence="1 2">ISS45</strain>
    </source>
</reference>
<dbReference type="Proteomes" id="UP000243006">
    <property type="component" value="Unassembled WGS sequence"/>
</dbReference>
<name>A0A1Y3EAZ6_9BILA</name>
<dbReference type="PANTHER" id="PTHR12406">
    <property type="entry name" value="CALCIUM-INDEPENDENT PHOSPHOLIPASE A2 IPLA2 -RELATED"/>
    <property type="match status" value="1"/>
</dbReference>
<dbReference type="GO" id="GO:0005811">
    <property type="term" value="C:lipid droplet"/>
    <property type="evidence" value="ECO:0007669"/>
    <property type="project" value="TreeGrafter"/>
</dbReference>
<comment type="caution">
    <text evidence="1">The sequence shown here is derived from an EMBL/GenBank/DDBJ whole genome shotgun (WGS) entry which is preliminary data.</text>
</comment>
<dbReference type="PANTHER" id="PTHR12406:SF38">
    <property type="entry name" value="PNPLA DOMAIN-CONTAINING PROTEIN"/>
    <property type="match status" value="1"/>
</dbReference>
<proteinExistence type="predicted"/>